<gene>
    <name evidence="1" type="ORF">BCR33DRAFT_127443</name>
</gene>
<name>A0A1Y2CH71_9FUNG</name>
<protein>
    <submittedName>
        <fullName evidence="1">Uncharacterized protein</fullName>
    </submittedName>
</protein>
<reference evidence="1 2" key="1">
    <citation type="submission" date="2016-07" db="EMBL/GenBank/DDBJ databases">
        <title>Pervasive Adenine N6-methylation of Active Genes in Fungi.</title>
        <authorList>
            <consortium name="DOE Joint Genome Institute"/>
            <person name="Mondo S.J."/>
            <person name="Dannebaum R.O."/>
            <person name="Kuo R.C."/>
            <person name="Labutti K."/>
            <person name="Haridas S."/>
            <person name="Kuo A."/>
            <person name="Salamov A."/>
            <person name="Ahrendt S.R."/>
            <person name="Lipzen A."/>
            <person name="Sullivan W."/>
            <person name="Andreopoulos W.B."/>
            <person name="Clum A."/>
            <person name="Lindquist E."/>
            <person name="Daum C."/>
            <person name="Ramamoorthy G.K."/>
            <person name="Gryganskyi A."/>
            <person name="Culley D."/>
            <person name="Magnuson J.K."/>
            <person name="James T.Y."/>
            <person name="O'Malley M.A."/>
            <person name="Stajich J.E."/>
            <person name="Spatafora J.W."/>
            <person name="Visel A."/>
            <person name="Grigoriev I.V."/>
        </authorList>
    </citation>
    <scope>NUCLEOTIDE SEQUENCE [LARGE SCALE GENOMIC DNA]</scope>
    <source>
        <strain evidence="1 2">JEL800</strain>
    </source>
</reference>
<organism evidence="1 2">
    <name type="scientific">Rhizoclosmatium globosum</name>
    <dbReference type="NCBI Taxonomy" id="329046"/>
    <lineage>
        <taxon>Eukaryota</taxon>
        <taxon>Fungi</taxon>
        <taxon>Fungi incertae sedis</taxon>
        <taxon>Chytridiomycota</taxon>
        <taxon>Chytridiomycota incertae sedis</taxon>
        <taxon>Chytridiomycetes</taxon>
        <taxon>Chytridiales</taxon>
        <taxon>Chytriomycetaceae</taxon>
        <taxon>Rhizoclosmatium</taxon>
    </lineage>
</organism>
<sequence>MLNINRSDSAVAISSYLIHTLSDLAESLQDTKMWVIAHIRISDDPINPLRLDPLVVARQVRDLNLVEMCHSLGPIFTAYYTHRDFAERYGPCANDTDSISPEAGSVAVCSSVALAFGYYNMDLAIGSKHVFLSESAWRELEAHLGLIDIKRFESAKIMPIDEVNMESVNGDVPDDSSTKKVFPLRIFRNFFHLHLSSSISFLT</sequence>
<dbReference type="SUPFAM" id="SSF52540">
    <property type="entry name" value="P-loop containing nucleoside triphosphate hydrolases"/>
    <property type="match status" value="1"/>
</dbReference>
<evidence type="ECO:0000313" key="2">
    <source>
        <dbReference type="Proteomes" id="UP000193642"/>
    </source>
</evidence>
<keyword evidence="2" id="KW-1185">Reference proteome</keyword>
<comment type="caution">
    <text evidence="1">The sequence shown here is derived from an EMBL/GenBank/DDBJ whole genome shotgun (WGS) entry which is preliminary data.</text>
</comment>
<dbReference type="Proteomes" id="UP000193642">
    <property type="component" value="Unassembled WGS sequence"/>
</dbReference>
<proteinExistence type="predicted"/>
<dbReference type="EMBL" id="MCGO01000016">
    <property type="protein sequence ID" value="ORY46362.1"/>
    <property type="molecule type" value="Genomic_DNA"/>
</dbReference>
<dbReference type="InterPro" id="IPR027417">
    <property type="entry name" value="P-loop_NTPase"/>
</dbReference>
<evidence type="ECO:0000313" key="1">
    <source>
        <dbReference type="EMBL" id="ORY46362.1"/>
    </source>
</evidence>
<dbReference type="AlphaFoldDB" id="A0A1Y2CH71"/>
<dbReference type="STRING" id="329046.A0A1Y2CH71"/>
<accession>A0A1Y2CH71</accession>